<dbReference type="KEGG" id="msar:MSAR_33330"/>
<protein>
    <submittedName>
        <fullName evidence="1">Uncharacterized protein</fullName>
    </submittedName>
</protein>
<dbReference type="AlphaFoldDB" id="A0A7I7ST74"/>
<evidence type="ECO:0000313" key="1">
    <source>
        <dbReference type="EMBL" id="BBY60197.1"/>
    </source>
</evidence>
<name>A0A7I7ST74_9MYCO</name>
<reference evidence="1 2" key="1">
    <citation type="journal article" date="2019" name="Emerg. Microbes Infect.">
        <title>Comprehensive subspecies identification of 175 nontuberculous mycobacteria species based on 7547 genomic profiles.</title>
        <authorList>
            <person name="Matsumoto Y."/>
            <person name="Kinjo T."/>
            <person name="Motooka D."/>
            <person name="Nabeya D."/>
            <person name="Jung N."/>
            <person name="Uechi K."/>
            <person name="Horii T."/>
            <person name="Iida T."/>
            <person name="Fujita J."/>
            <person name="Nakamura S."/>
        </authorList>
    </citation>
    <scope>NUCLEOTIDE SEQUENCE [LARGE SCALE GENOMIC DNA]</scope>
    <source>
        <strain evidence="1 2">JCM 30395</strain>
    </source>
</reference>
<gene>
    <name evidence="1" type="ORF">MSAR_33330</name>
</gene>
<proteinExistence type="predicted"/>
<dbReference type="Proteomes" id="UP000466445">
    <property type="component" value="Chromosome"/>
</dbReference>
<dbReference type="EMBL" id="AP022595">
    <property type="protein sequence ID" value="BBY60197.1"/>
    <property type="molecule type" value="Genomic_DNA"/>
</dbReference>
<organism evidence="1 2">
    <name type="scientific">Mycolicibacterium sarraceniae</name>
    <dbReference type="NCBI Taxonomy" id="1534348"/>
    <lineage>
        <taxon>Bacteria</taxon>
        <taxon>Bacillati</taxon>
        <taxon>Actinomycetota</taxon>
        <taxon>Actinomycetes</taxon>
        <taxon>Mycobacteriales</taxon>
        <taxon>Mycobacteriaceae</taxon>
        <taxon>Mycolicibacterium</taxon>
    </lineage>
</organism>
<evidence type="ECO:0000313" key="2">
    <source>
        <dbReference type="Proteomes" id="UP000466445"/>
    </source>
</evidence>
<keyword evidence="2" id="KW-1185">Reference proteome</keyword>
<accession>A0A7I7ST74</accession>
<sequence length="81" mass="8300">MPESACGCRPFVLGCAGFPDLGDGLLARSTISFTGLIGVKMVNGDIRSTSGLISAVAPDAAPMSSSGHMIGNVPMRRCRCL</sequence>